<gene>
    <name evidence="4" type="ORF">AWR36_010825</name>
</gene>
<evidence type="ECO:0000256" key="2">
    <source>
        <dbReference type="PIRNR" id="PIRNR036893"/>
    </source>
</evidence>
<dbReference type="InterPro" id="IPR047202">
    <property type="entry name" value="Lipocalin_Blc-like_dom"/>
</dbReference>
<keyword evidence="2" id="KW-0472">Membrane</keyword>
<keyword evidence="5" id="KW-1185">Reference proteome</keyword>
<dbReference type="PROSITE" id="PS00213">
    <property type="entry name" value="LIPOCALIN"/>
    <property type="match status" value="1"/>
</dbReference>
<dbReference type="PANTHER" id="PTHR10612:SF34">
    <property type="entry name" value="APOLIPOPROTEIN D"/>
    <property type="match status" value="1"/>
</dbReference>
<keyword evidence="2" id="KW-0449">Lipoprotein</keyword>
<evidence type="ECO:0000259" key="3">
    <source>
        <dbReference type="Pfam" id="PF08212"/>
    </source>
</evidence>
<evidence type="ECO:0000313" key="5">
    <source>
        <dbReference type="Proteomes" id="UP000218427"/>
    </source>
</evidence>
<dbReference type="RefSeq" id="WP_067084663.1">
    <property type="nucleotide sequence ID" value="NZ_LRFG02000003.1"/>
</dbReference>
<sequence>MKQWLLPLCLWLSACTGVPENVEPVQGFELDRYLGKWYEIARLDHSFERGLSHVTAEYSRNEDGTVRVVNRGFSMGEGEWQEAVGKARFAGDPGTAHLEVSFFGPFYASYVVAALDGDYRYALVVGYNRDYLWILARDKKMPQAELAQLLQKARELGYDTDQLIFVDHSGEPSGSRQSSPEQSR</sequence>
<keyword evidence="2" id="KW-0998">Cell outer membrane</keyword>
<feature type="domain" description="Lipocalin/cytosolic fatty-acid binding" evidence="3">
    <location>
        <begin position="29"/>
        <end position="166"/>
    </location>
</feature>
<comment type="caution">
    <text evidence="4">The sequence shown here is derived from an EMBL/GenBank/DDBJ whole genome shotgun (WGS) entry which is preliminary data.</text>
</comment>
<dbReference type="SUPFAM" id="SSF50814">
    <property type="entry name" value="Lipocalins"/>
    <property type="match status" value="1"/>
</dbReference>
<dbReference type="PRINTS" id="PR01171">
    <property type="entry name" value="BCTLIPOCALIN"/>
</dbReference>
<dbReference type="InterPro" id="IPR022271">
    <property type="entry name" value="Lipocalin_ApoD"/>
</dbReference>
<proteinExistence type="inferred from homology"/>
<dbReference type="PIRSF" id="PIRSF036893">
    <property type="entry name" value="Lipocalin_ApoD"/>
    <property type="match status" value="1"/>
</dbReference>
<dbReference type="InterPro" id="IPR000566">
    <property type="entry name" value="Lipocln_cytosolic_FA-bd_dom"/>
</dbReference>
<accession>A0ABX4I0W1</accession>
<dbReference type="InterPro" id="IPR022272">
    <property type="entry name" value="Lipocalin_CS"/>
</dbReference>
<dbReference type="PROSITE" id="PS51257">
    <property type="entry name" value="PROKAR_LIPOPROTEIN"/>
    <property type="match status" value="1"/>
</dbReference>
<dbReference type="InterPro" id="IPR002446">
    <property type="entry name" value="Lipocalin_bac"/>
</dbReference>
<dbReference type="Proteomes" id="UP000218427">
    <property type="component" value="Unassembled WGS sequence"/>
</dbReference>
<dbReference type="CDD" id="cd19438">
    <property type="entry name" value="lipocalin_Blc-like"/>
    <property type="match status" value="1"/>
</dbReference>
<dbReference type="PANTHER" id="PTHR10612">
    <property type="entry name" value="APOLIPOPROTEIN D"/>
    <property type="match status" value="1"/>
</dbReference>
<comment type="subcellular location">
    <subcellularLocation>
        <location evidence="2">Cell outer membrane</location>
    </subcellularLocation>
</comment>
<comment type="subunit">
    <text evidence="2">Homodimer.</text>
</comment>
<name>A0ABX4I0W1_9GAMM</name>
<reference evidence="4" key="1">
    <citation type="submission" date="2017-08" db="EMBL/GenBank/DDBJ databases">
        <title>Microbulbifer marisrubri sp. nov., a halophilic alphaproteobacterium isolated from marine sediment of the Yellow Sea, China.</title>
        <authorList>
            <person name="Zhang G."/>
            <person name="Xiong Q."/>
        </authorList>
    </citation>
    <scope>NUCLEOTIDE SEQUENCE [LARGE SCALE GENOMIC DNA]</scope>
    <source>
        <strain evidence="4">WRN-8</strain>
    </source>
</reference>
<evidence type="ECO:0000256" key="1">
    <source>
        <dbReference type="ARBA" id="ARBA00006889"/>
    </source>
</evidence>
<dbReference type="Gene3D" id="2.40.128.20">
    <property type="match status" value="1"/>
</dbReference>
<evidence type="ECO:0000313" key="4">
    <source>
        <dbReference type="EMBL" id="PCO05209.1"/>
    </source>
</evidence>
<protein>
    <recommendedName>
        <fullName evidence="2">Outer membrane lipoprotein Blc</fullName>
    </recommendedName>
</protein>
<organism evidence="4 5">
    <name type="scientific">Microbulbifer flavimaris</name>
    <dbReference type="NCBI Taxonomy" id="1781068"/>
    <lineage>
        <taxon>Bacteria</taxon>
        <taxon>Pseudomonadati</taxon>
        <taxon>Pseudomonadota</taxon>
        <taxon>Gammaproteobacteria</taxon>
        <taxon>Cellvibrionales</taxon>
        <taxon>Microbulbiferaceae</taxon>
        <taxon>Microbulbifer</taxon>
    </lineage>
</organism>
<comment type="function">
    <text evidence="2">Involved in the storage or transport of lipids necessary for membrane maintenance under stressful conditions. Displays a binding preference for lysophospholipids.</text>
</comment>
<dbReference type="InterPro" id="IPR012674">
    <property type="entry name" value="Calycin"/>
</dbReference>
<dbReference type="EMBL" id="LRFG02000003">
    <property type="protein sequence ID" value="PCO05209.1"/>
    <property type="molecule type" value="Genomic_DNA"/>
</dbReference>
<keyword evidence="2" id="KW-0446">Lipid-binding</keyword>
<comment type="similarity">
    <text evidence="1 2">Belongs to the calycin superfamily. Lipocalin family.</text>
</comment>
<dbReference type="Pfam" id="PF08212">
    <property type="entry name" value="Lipocalin_2"/>
    <property type="match status" value="1"/>
</dbReference>